<keyword evidence="3" id="KW-1185">Reference proteome</keyword>
<dbReference type="AlphaFoldDB" id="A0A9D5RA33"/>
<dbReference type="RefSeq" id="WP_226393629.1">
    <property type="nucleotide sequence ID" value="NZ_JADCKB010000034.1"/>
</dbReference>
<sequence>MKEKKSKNVVIIRDIESDTIEQAIFILRGAGSPSALQDSGYRIVTDAQNIIDAYSKTLSSPLSRAQLHKKPSRRLKILFRCLSVFGAVAAFFSVAYLFTNLFSFILEKF</sequence>
<protein>
    <submittedName>
        <fullName evidence="2">Uncharacterized protein</fullName>
    </submittedName>
</protein>
<evidence type="ECO:0000313" key="3">
    <source>
        <dbReference type="Proteomes" id="UP000806542"/>
    </source>
</evidence>
<comment type="caution">
    <text evidence="2">The sequence shown here is derived from an EMBL/GenBank/DDBJ whole genome shotgun (WGS) entry which is preliminary data.</text>
</comment>
<feature type="transmembrane region" description="Helical" evidence="1">
    <location>
        <begin position="77"/>
        <end position="99"/>
    </location>
</feature>
<evidence type="ECO:0000256" key="1">
    <source>
        <dbReference type="SAM" id="Phobius"/>
    </source>
</evidence>
<dbReference type="EMBL" id="JADCKB010000034">
    <property type="protein sequence ID" value="MBE5041094.1"/>
    <property type="molecule type" value="Genomic_DNA"/>
</dbReference>
<keyword evidence="1" id="KW-0472">Membrane</keyword>
<keyword evidence="1" id="KW-1133">Transmembrane helix</keyword>
<gene>
    <name evidence="2" type="ORF">INF28_11560</name>
</gene>
<keyword evidence="1" id="KW-0812">Transmembrane</keyword>
<reference evidence="2" key="1">
    <citation type="submission" date="2020-10" db="EMBL/GenBank/DDBJ databases">
        <title>ChiBAC.</title>
        <authorList>
            <person name="Zenner C."/>
            <person name="Hitch T.C.A."/>
            <person name="Clavel T."/>
        </authorList>
    </citation>
    <scope>NUCLEOTIDE SEQUENCE</scope>
    <source>
        <strain evidence="2">DSM 107454</strain>
    </source>
</reference>
<proteinExistence type="predicted"/>
<dbReference type="Proteomes" id="UP000806542">
    <property type="component" value="Unassembled WGS sequence"/>
</dbReference>
<evidence type="ECO:0000313" key="2">
    <source>
        <dbReference type="EMBL" id="MBE5041094.1"/>
    </source>
</evidence>
<name>A0A9D5RA33_9FIRM</name>
<organism evidence="2 3">
    <name type="scientific">Ructibacterium gallinarum</name>
    <dbReference type="NCBI Taxonomy" id="2779355"/>
    <lineage>
        <taxon>Bacteria</taxon>
        <taxon>Bacillati</taxon>
        <taxon>Bacillota</taxon>
        <taxon>Clostridia</taxon>
        <taxon>Eubacteriales</taxon>
        <taxon>Oscillospiraceae</taxon>
        <taxon>Ructibacterium</taxon>
    </lineage>
</organism>
<accession>A0A9D5RA33</accession>